<evidence type="ECO:0000256" key="1">
    <source>
        <dbReference type="SAM" id="Phobius"/>
    </source>
</evidence>
<keyword evidence="1" id="KW-0812">Transmembrane</keyword>
<keyword evidence="3" id="KW-1185">Reference proteome</keyword>
<keyword evidence="1" id="KW-0472">Membrane</keyword>
<dbReference type="InterPro" id="IPR011223">
    <property type="entry name" value="UCP028770"/>
</dbReference>
<dbReference type="OrthoDB" id="5737744at2"/>
<dbReference type="EMBL" id="PQFZ01000022">
    <property type="protein sequence ID" value="POR46808.1"/>
    <property type="molecule type" value="Genomic_DNA"/>
</dbReference>
<protein>
    <submittedName>
        <fullName evidence="2">Uncharacterized protein DUF3302</fullName>
    </submittedName>
</protein>
<dbReference type="Pfam" id="PF11742">
    <property type="entry name" value="DUF3302"/>
    <property type="match status" value="1"/>
</dbReference>
<evidence type="ECO:0000313" key="2">
    <source>
        <dbReference type="EMBL" id="POR46808.1"/>
    </source>
</evidence>
<keyword evidence="1" id="KW-1133">Transmembrane helix</keyword>
<proteinExistence type="predicted"/>
<dbReference type="AlphaFoldDB" id="A0A2S4LWI2"/>
<comment type="caution">
    <text evidence="2">The sequence shown here is derived from an EMBL/GenBank/DDBJ whole genome shotgun (WGS) entry which is preliminary data.</text>
</comment>
<accession>A0A2S4LWI2</accession>
<organism evidence="2 3">
    <name type="scientific">Bosea psychrotolerans</name>
    <dbReference type="NCBI Taxonomy" id="1871628"/>
    <lineage>
        <taxon>Bacteria</taxon>
        <taxon>Pseudomonadati</taxon>
        <taxon>Pseudomonadota</taxon>
        <taxon>Alphaproteobacteria</taxon>
        <taxon>Hyphomicrobiales</taxon>
        <taxon>Boseaceae</taxon>
        <taxon>Bosea</taxon>
    </lineage>
</organism>
<name>A0A2S4LWI2_9HYPH</name>
<gene>
    <name evidence="2" type="ORF">CYD53_12248</name>
</gene>
<feature type="transmembrane region" description="Helical" evidence="1">
    <location>
        <begin position="6"/>
        <end position="29"/>
    </location>
</feature>
<reference evidence="2 3" key="1">
    <citation type="submission" date="2018-01" db="EMBL/GenBank/DDBJ databases">
        <title>Genomic Encyclopedia of Type Strains, Phase III (KMG-III): the genomes of soil and plant-associated and newly described type strains.</title>
        <authorList>
            <person name="Whitman W."/>
        </authorList>
    </citation>
    <scope>NUCLEOTIDE SEQUENCE [LARGE SCALE GENOMIC DNA]</scope>
    <source>
        <strain evidence="2 3">1131</strain>
    </source>
</reference>
<evidence type="ECO:0000313" key="3">
    <source>
        <dbReference type="Proteomes" id="UP000236919"/>
    </source>
</evidence>
<dbReference type="Proteomes" id="UP000236919">
    <property type="component" value="Unassembled WGS sequence"/>
</dbReference>
<dbReference type="RefSeq" id="WP_146056008.1">
    <property type="nucleotide sequence ID" value="NZ_PQFZ01000022.1"/>
</dbReference>
<sequence>MLMLDIFAWLVLVVLLFSTIAVVVLLAMLPGMIARRRGHDAAFADALPAGSVGDAAIFTERVQPAHLIRRIIAILNYVNPF</sequence>